<keyword evidence="4 6" id="KW-0067">ATP-binding</keyword>
<keyword evidence="2" id="KW-0813">Transport</keyword>
<dbReference type="EMBL" id="FQZO01000007">
    <property type="protein sequence ID" value="SHJ69875.1"/>
    <property type="molecule type" value="Genomic_DNA"/>
</dbReference>
<accession>A0A1M6LFN9</accession>
<evidence type="ECO:0000256" key="3">
    <source>
        <dbReference type="ARBA" id="ARBA00022741"/>
    </source>
</evidence>
<dbReference type="PROSITE" id="PS50893">
    <property type="entry name" value="ABC_TRANSPORTER_2"/>
    <property type="match status" value="1"/>
</dbReference>
<dbReference type="InterPro" id="IPR050763">
    <property type="entry name" value="ABC_transporter_ATP-binding"/>
</dbReference>
<name>A0A1M6LFN9_9CLOT</name>
<feature type="domain" description="ABC transporter" evidence="5">
    <location>
        <begin position="2"/>
        <end position="227"/>
    </location>
</feature>
<gene>
    <name evidence="6" type="ORF">SAMN05444401_3617</name>
</gene>
<evidence type="ECO:0000259" key="5">
    <source>
        <dbReference type="PROSITE" id="PS50893"/>
    </source>
</evidence>
<dbReference type="GO" id="GO:0016887">
    <property type="term" value="F:ATP hydrolysis activity"/>
    <property type="evidence" value="ECO:0007669"/>
    <property type="project" value="InterPro"/>
</dbReference>
<evidence type="ECO:0000313" key="7">
    <source>
        <dbReference type="Proteomes" id="UP000184080"/>
    </source>
</evidence>
<proteinExistence type="inferred from homology"/>
<protein>
    <submittedName>
        <fullName evidence="6">ABC-2 type transport system ATP-binding protein</fullName>
    </submittedName>
</protein>
<keyword evidence="7" id="KW-1185">Reference proteome</keyword>
<dbReference type="InterPro" id="IPR003593">
    <property type="entry name" value="AAA+_ATPase"/>
</dbReference>
<dbReference type="SMART" id="SM00382">
    <property type="entry name" value="AAA"/>
    <property type="match status" value="1"/>
</dbReference>
<dbReference type="GO" id="GO:0005524">
    <property type="term" value="F:ATP binding"/>
    <property type="evidence" value="ECO:0007669"/>
    <property type="project" value="UniProtKB-KW"/>
</dbReference>
<dbReference type="InterPro" id="IPR003439">
    <property type="entry name" value="ABC_transporter-like_ATP-bd"/>
</dbReference>
<evidence type="ECO:0000256" key="1">
    <source>
        <dbReference type="ARBA" id="ARBA00005417"/>
    </source>
</evidence>
<dbReference type="InterPro" id="IPR027417">
    <property type="entry name" value="P-loop_NTPase"/>
</dbReference>
<dbReference type="CDD" id="cd03230">
    <property type="entry name" value="ABC_DR_subfamily_A"/>
    <property type="match status" value="1"/>
</dbReference>
<dbReference type="Pfam" id="PF00005">
    <property type="entry name" value="ABC_tran"/>
    <property type="match status" value="1"/>
</dbReference>
<dbReference type="PANTHER" id="PTHR42711:SF5">
    <property type="entry name" value="ABC TRANSPORTER ATP-BINDING PROTEIN NATA"/>
    <property type="match status" value="1"/>
</dbReference>
<dbReference type="OrthoDB" id="9804819at2"/>
<evidence type="ECO:0000313" key="6">
    <source>
        <dbReference type="EMBL" id="SHJ69875.1"/>
    </source>
</evidence>
<dbReference type="Gene3D" id="3.40.50.300">
    <property type="entry name" value="P-loop containing nucleotide triphosphate hydrolases"/>
    <property type="match status" value="1"/>
</dbReference>
<reference evidence="6 7" key="1">
    <citation type="submission" date="2016-11" db="EMBL/GenBank/DDBJ databases">
        <authorList>
            <person name="Jaros S."/>
            <person name="Januszkiewicz K."/>
            <person name="Wedrychowicz H."/>
        </authorList>
    </citation>
    <scope>NUCLEOTIDE SEQUENCE [LARGE SCALE GENOMIC DNA]</scope>
    <source>
        <strain evidence="6 7">DSM 21864</strain>
    </source>
</reference>
<dbReference type="SUPFAM" id="SSF52540">
    <property type="entry name" value="P-loop containing nucleoside triphosphate hydrolases"/>
    <property type="match status" value="1"/>
</dbReference>
<dbReference type="AlphaFoldDB" id="A0A1M6LFN9"/>
<dbReference type="RefSeq" id="WP_073009984.1">
    <property type="nucleotide sequence ID" value="NZ_FQZO01000007.1"/>
</dbReference>
<keyword evidence="3" id="KW-0547">Nucleotide-binding</keyword>
<organism evidence="6 7">
    <name type="scientific">Clostridium amylolyticum</name>
    <dbReference type="NCBI Taxonomy" id="1121298"/>
    <lineage>
        <taxon>Bacteria</taxon>
        <taxon>Bacillati</taxon>
        <taxon>Bacillota</taxon>
        <taxon>Clostridia</taxon>
        <taxon>Eubacteriales</taxon>
        <taxon>Clostridiaceae</taxon>
        <taxon>Clostridium</taxon>
    </lineage>
</organism>
<dbReference type="Proteomes" id="UP000184080">
    <property type="component" value="Unassembled WGS sequence"/>
</dbReference>
<evidence type="ECO:0000256" key="2">
    <source>
        <dbReference type="ARBA" id="ARBA00022448"/>
    </source>
</evidence>
<dbReference type="PANTHER" id="PTHR42711">
    <property type="entry name" value="ABC TRANSPORTER ATP-BINDING PROTEIN"/>
    <property type="match status" value="1"/>
</dbReference>
<evidence type="ECO:0000256" key="4">
    <source>
        <dbReference type="ARBA" id="ARBA00022840"/>
    </source>
</evidence>
<sequence length="297" mass="34500">MIEIKGFSKNFDDKRVLNNINISVPKGSIFGLIGPNGAGKTTLIKALTGIYYGDKGEIFIDGQNVYENVDIKSKIGYVADENNFLSSYRVKDIIKFYQYSYKEFNLERFRELNKIFKLPQKSYVFRFSKGMKMRLSIMLNLCIMPEVLILDEPTSGLDPVIKRKFMNLLLDEVAERQTTVFISSHNLSDLERICDGVAIINQGEVKYSNSIENMKNKIKKLQVAFIADAPEDIDKWEEIIKVNKVGRVYHLITKDYNEELMDKLKKLRVHFIEELDLSLEDMFLYTLGEEDYYEEVL</sequence>
<comment type="similarity">
    <text evidence="1">Belongs to the ABC transporter superfamily.</text>
</comment>
<dbReference type="STRING" id="1121298.SAMN05444401_3617"/>